<evidence type="ECO:0000313" key="2">
    <source>
        <dbReference type="EMBL" id="GFY66262.1"/>
    </source>
</evidence>
<comment type="caution">
    <text evidence="2">The sequence shown here is derived from an EMBL/GenBank/DDBJ whole genome shotgun (WGS) entry which is preliminary data.</text>
</comment>
<dbReference type="AlphaFoldDB" id="A0A8X7CJ87"/>
<accession>A0A8X7CJ87</accession>
<feature type="region of interest" description="Disordered" evidence="1">
    <location>
        <begin position="1"/>
        <end position="25"/>
    </location>
</feature>
<evidence type="ECO:0000256" key="1">
    <source>
        <dbReference type="SAM" id="MobiDB-lite"/>
    </source>
</evidence>
<feature type="compositionally biased region" description="Low complexity" evidence="1">
    <location>
        <begin position="11"/>
        <end position="22"/>
    </location>
</feature>
<keyword evidence="3" id="KW-1185">Reference proteome</keyword>
<reference evidence="2" key="1">
    <citation type="submission" date="2020-08" db="EMBL/GenBank/DDBJ databases">
        <title>Multicomponent nature underlies the extraordinary mechanical properties of spider dragline silk.</title>
        <authorList>
            <person name="Kono N."/>
            <person name="Nakamura H."/>
            <person name="Mori M."/>
            <person name="Yoshida Y."/>
            <person name="Ohtoshi R."/>
            <person name="Malay A.D."/>
            <person name="Moran D.A.P."/>
            <person name="Tomita M."/>
            <person name="Numata K."/>
            <person name="Arakawa K."/>
        </authorList>
    </citation>
    <scope>NUCLEOTIDE SEQUENCE</scope>
</reference>
<dbReference type="Proteomes" id="UP000886998">
    <property type="component" value="Unassembled WGS sequence"/>
</dbReference>
<gene>
    <name evidence="2" type="ORF">TNIN_121661</name>
</gene>
<proteinExistence type="predicted"/>
<name>A0A8X7CJ87_9ARAC</name>
<evidence type="ECO:0000313" key="3">
    <source>
        <dbReference type="Proteomes" id="UP000886998"/>
    </source>
</evidence>
<sequence length="66" mass="7185">MTNENPYPRVSSILGTSSSPGSHYMSSNILEREQYGNGHLELANSITGGVGQTAARTYIFHIMKLV</sequence>
<protein>
    <submittedName>
        <fullName evidence="2">Uncharacterized protein</fullName>
    </submittedName>
</protein>
<organism evidence="2 3">
    <name type="scientific">Trichonephila inaurata madagascariensis</name>
    <dbReference type="NCBI Taxonomy" id="2747483"/>
    <lineage>
        <taxon>Eukaryota</taxon>
        <taxon>Metazoa</taxon>
        <taxon>Ecdysozoa</taxon>
        <taxon>Arthropoda</taxon>
        <taxon>Chelicerata</taxon>
        <taxon>Arachnida</taxon>
        <taxon>Araneae</taxon>
        <taxon>Araneomorphae</taxon>
        <taxon>Entelegynae</taxon>
        <taxon>Araneoidea</taxon>
        <taxon>Nephilidae</taxon>
        <taxon>Trichonephila</taxon>
        <taxon>Trichonephila inaurata</taxon>
    </lineage>
</organism>
<dbReference type="EMBL" id="BMAV01015938">
    <property type="protein sequence ID" value="GFY66262.1"/>
    <property type="molecule type" value="Genomic_DNA"/>
</dbReference>